<evidence type="ECO:0000313" key="2">
    <source>
        <dbReference type="EMBL" id="MCG0062254.1"/>
    </source>
</evidence>
<organism evidence="2 3">
    <name type="scientific">Streptomyces tricolor</name>
    <dbReference type="NCBI Taxonomy" id="68277"/>
    <lineage>
        <taxon>Bacteria</taxon>
        <taxon>Bacillati</taxon>
        <taxon>Actinomycetota</taxon>
        <taxon>Actinomycetes</taxon>
        <taxon>Kitasatosporales</taxon>
        <taxon>Streptomycetaceae</taxon>
        <taxon>Streptomyces</taxon>
        <taxon>Streptomyces violaceoruber group</taxon>
    </lineage>
</organism>
<dbReference type="EMBL" id="JAKKZF010000005">
    <property type="protein sequence ID" value="MCG0062254.1"/>
    <property type="molecule type" value="Genomic_DNA"/>
</dbReference>
<feature type="region of interest" description="Disordered" evidence="1">
    <location>
        <begin position="209"/>
        <end position="251"/>
    </location>
</feature>
<sequence length="275" mass="29526">MSAPTTAQWLRAAADQIAVGSTRLATDRARRTIQWLRRSIRRARAWVGEASGFDKALRLALLAAGVWILRKVGVRLGGWAYGRIESGAWWWLLTACTVVWTVAAYRAGRADWTPKQPQLEPADAAPDEEPPAEGEQPQPAVEQAPAGPPPVSPVALVAAVRDIGTPHAQLKPLADHLGTTTDAVRAAARRMGWAVKDVRMAGRSASAGLRWDEVPSPPPADPFPGVVGAGQPADDNDDDTDEEGPEKGVRVVRTDGGLIVYDLADTHRRRGTVRA</sequence>
<accession>A0ABS9J9L8</accession>
<protein>
    <submittedName>
        <fullName evidence="2">Uncharacterized protein</fullName>
    </submittedName>
</protein>
<feature type="region of interest" description="Disordered" evidence="1">
    <location>
        <begin position="113"/>
        <end position="152"/>
    </location>
</feature>
<feature type="compositionally biased region" description="Low complexity" evidence="1">
    <location>
        <begin position="133"/>
        <end position="145"/>
    </location>
</feature>
<dbReference type="RefSeq" id="WP_086697979.1">
    <property type="nucleotide sequence ID" value="NZ_JAKKZF010000005.1"/>
</dbReference>
<keyword evidence="3" id="KW-1185">Reference proteome</keyword>
<reference evidence="2 3" key="1">
    <citation type="submission" date="2022-01" db="EMBL/GenBank/DDBJ databases">
        <title>Draft Genome Sequences of Seven Type Strains of the Genus Streptomyces.</title>
        <authorList>
            <person name="Aziz S."/>
            <person name="Coretto E."/>
            <person name="Chronakova A."/>
            <person name="Sproer C."/>
            <person name="Huber K."/>
            <person name="Nouioui I."/>
            <person name="Gross H."/>
        </authorList>
    </citation>
    <scope>NUCLEOTIDE SEQUENCE [LARGE SCALE GENOMIC DNA]</scope>
    <source>
        <strain evidence="2 3">DSM 41685</strain>
    </source>
</reference>
<proteinExistence type="predicted"/>
<evidence type="ECO:0000256" key="1">
    <source>
        <dbReference type="SAM" id="MobiDB-lite"/>
    </source>
</evidence>
<feature type="compositionally biased region" description="Acidic residues" evidence="1">
    <location>
        <begin position="234"/>
        <end position="244"/>
    </location>
</feature>
<dbReference type="Proteomes" id="UP001299012">
    <property type="component" value="Unassembled WGS sequence"/>
</dbReference>
<name>A0ABS9J9L8_9ACTN</name>
<gene>
    <name evidence="2" type="ORF">L0F81_02945</name>
</gene>
<evidence type="ECO:0000313" key="3">
    <source>
        <dbReference type="Proteomes" id="UP001299012"/>
    </source>
</evidence>
<comment type="caution">
    <text evidence="2">The sequence shown here is derived from an EMBL/GenBank/DDBJ whole genome shotgun (WGS) entry which is preliminary data.</text>
</comment>